<name>A0A919XY73_9BACL</name>
<proteinExistence type="predicted"/>
<dbReference type="Pfam" id="PF22752">
    <property type="entry name" value="DUF488-N3i"/>
    <property type="match status" value="1"/>
</dbReference>
<dbReference type="PANTHER" id="PTHR36849">
    <property type="entry name" value="CYTOPLASMIC PROTEIN-RELATED"/>
    <property type="match status" value="1"/>
</dbReference>
<dbReference type="PANTHER" id="PTHR36849:SF1">
    <property type="entry name" value="CYTOPLASMIC PROTEIN"/>
    <property type="match status" value="1"/>
</dbReference>
<keyword evidence="2" id="KW-1185">Reference proteome</keyword>
<reference evidence="1" key="1">
    <citation type="submission" date="2021-03" db="EMBL/GenBank/DDBJ databases">
        <title>Antimicrobial resistance genes in bacteria isolated from Japanese honey, and their potential for conferring macrolide and lincosamide resistance in the American foulbrood pathogen Paenibacillus larvae.</title>
        <authorList>
            <person name="Okamoto M."/>
            <person name="Kumagai M."/>
            <person name="Kanamori H."/>
            <person name="Takamatsu D."/>
        </authorList>
    </citation>
    <scope>NUCLEOTIDE SEQUENCE</scope>
    <source>
        <strain evidence="1">J41TS4</strain>
    </source>
</reference>
<evidence type="ECO:0000313" key="2">
    <source>
        <dbReference type="Proteomes" id="UP000678895"/>
    </source>
</evidence>
<dbReference type="AlphaFoldDB" id="A0A919XY73"/>
<dbReference type="InterPro" id="IPR052552">
    <property type="entry name" value="YeaO-like"/>
</dbReference>
<gene>
    <name evidence="1" type="ORF">J41TS4_12540</name>
</gene>
<organism evidence="1 2">
    <name type="scientific">Paenibacillus apis</name>
    <dbReference type="NCBI Taxonomy" id="1792174"/>
    <lineage>
        <taxon>Bacteria</taxon>
        <taxon>Bacillati</taxon>
        <taxon>Bacillota</taxon>
        <taxon>Bacilli</taxon>
        <taxon>Bacillales</taxon>
        <taxon>Paenibacillaceae</taxon>
        <taxon>Paenibacillus</taxon>
    </lineage>
</organism>
<accession>A0A919XY73</accession>
<evidence type="ECO:0008006" key="3">
    <source>
        <dbReference type="Google" id="ProtNLM"/>
    </source>
</evidence>
<dbReference type="EMBL" id="BORS01000003">
    <property type="protein sequence ID" value="GIO41496.1"/>
    <property type="molecule type" value="Genomic_DNA"/>
</dbReference>
<sequence>MNMLRVKRVYTPPEDTDGIRVLVDRLWPRGLSKEAARLNAWLREVAPSPELRKWFNHEPDKFAVFAERYEAELTREPAAGEMARIWQWAESGRPVTLLYAAKDEQHNHAVVLQGALMRWRTGSGSDGRDSSR</sequence>
<evidence type="ECO:0000313" key="1">
    <source>
        <dbReference type="EMBL" id="GIO41496.1"/>
    </source>
</evidence>
<protein>
    <recommendedName>
        <fullName evidence="3">DUF488 domain-containing protein</fullName>
    </recommendedName>
</protein>
<dbReference type="Proteomes" id="UP000678895">
    <property type="component" value="Unassembled WGS sequence"/>
</dbReference>
<comment type="caution">
    <text evidence="1">The sequence shown here is derived from an EMBL/GenBank/DDBJ whole genome shotgun (WGS) entry which is preliminary data.</text>
</comment>